<proteinExistence type="inferred from homology"/>
<reference evidence="2 3" key="1">
    <citation type="submission" date="2017-11" db="EMBL/GenBank/DDBJ databases">
        <title>Bacillus camelliae sp. nov., isolated from pu'er tea.</title>
        <authorList>
            <person name="Niu L."/>
        </authorList>
    </citation>
    <scope>NUCLEOTIDE SEQUENCE [LARGE SCALE GENOMIC DNA]</scope>
    <source>
        <strain evidence="2 3">7578-1</strain>
    </source>
</reference>
<comment type="similarity">
    <text evidence="1">Belongs to the asp23 family.</text>
</comment>
<accession>A0A2N3LN95</accession>
<dbReference type="PANTHER" id="PTHR34297">
    <property type="entry name" value="HYPOTHETICAL CYTOSOLIC PROTEIN-RELATED"/>
    <property type="match status" value="1"/>
</dbReference>
<dbReference type="Proteomes" id="UP000233440">
    <property type="component" value="Unassembled WGS sequence"/>
</dbReference>
<keyword evidence="3" id="KW-1185">Reference proteome</keyword>
<dbReference type="RefSeq" id="WP_101353398.1">
    <property type="nucleotide sequence ID" value="NZ_PIQO01000003.1"/>
</dbReference>
<dbReference type="InterPro" id="IPR005531">
    <property type="entry name" value="Asp23"/>
</dbReference>
<protein>
    <submittedName>
        <fullName evidence="2">Asp23/Gls24 family envelope stress response protein</fullName>
    </submittedName>
</protein>
<dbReference type="EMBL" id="PIQO01000003">
    <property type="protein sequence ID" value="PKR86029.1"/>
    <property type="molecule type" value="Genomic_DNA"/>
</dbReference>
<sequence length="137" mass="14828">MVETNPMLEMETVNNELGKVEIAPEVIEVIAGIAASEVEGVAQMRGNFASGVAERLGRKNHGKGVKVDLAEDGIKVDVYCIMNFGVSIPTVAQKIQDNIRQALVNMTALVADEVNIHIVGIQFENLKHESEIDAELS</sequence>
<dbReference type="Pfam" id="PF03780">
    <property type="entry name" value="Asp23"/>
    <property type="match status" value="1"/>
</dbReference>
<evidence type="ECO:0000313" key="3">
    <source>
        <dbReference type="Proteomes" id="UP000233440"/>
    </source>
</evidence>
<gene>
    <name evidence="2" type="ORF">CWO92_06575</name>
</gene>
<evidence type="ECO:0000256" key="1">
    <source>
        <dbReference type="ARBA" id="ARBA00005721"/>
    </source>
</evidence>
<dbReference type="PANTHER" id="PTHR34297:SF1">
    <property type="entry name" value="ASP23_GLS24 FAMILY ENVELOPE STRESS RESPONSE PROTEIN"/>
    <property type="match status" value="1"/>
</dbReference>
<dbReference type="AlphaFoldDB" id="A0A2N3LN95"/>
<evidence type="ECO:0000313" key="2">
    <source>
        <dbReference type="EMBL" id="PKR86029.1"/>
    </source>
</evidence>
<dbReference type="OrthoDB" id="9793465at2"/>
<organism evidence="2 3">
    <name type="scientific">Heyndrickxia camelliae</name>
    <dbReference type="NCBI Taxonomy" id="1707093"/>
    <lineage>
        <taxon>Bacteria</taxon>
        <taxon>Bacillati</taxon>
        <taxon>Bacillota</taxon>
        <taxon>Bacilli</taxon>
        <taxon>Bacillales</taxon>
        <taxon>Bacillaceae</taxon>
        <taxon>Heyndrickxia</taxon>
    </lineage>
</organism>
<name>A0A2N3LN95_9BACI</name>
<comment type="caution">
    <text evidence="2">The sequence shown here is derived from an EMBL/GenBank/DDBJ whole genome shotgun (WGS) entry which is preliminary data.</text>
</comment>